<dbReference type="InterPro" id="IPR004360">
    <property type="entry name" value="Glyas_Fos-R_dOase_dom"/>
</dbReference>
<name>A0ABV7KGX6_PLAOK</name>
<keyword evidence="3" id="KW-1185">Reference proteome</keyword>
<feature type="domain" description="VOC" evidence="1">
    <location>
        <begin position="169"/>
        <end position="283"/>
    </location>
</feature>
<organism evidence="2 3">
    <name type="scientific">Planomicrobium okeanokoites</name>
    <name type="common">Planococcus okeanokoites</name>
    <name type="synonym">Flavobacterium okeanokoites</name>
    <dbReference type="NCBI Taxonomy" id="244"/>
    <lineage>
        <taxon>Bacteria</taxon>
        <taxon>Bacillati</taxon>
        <taxon>Bacillota</taxon>
        <taxon>Bacilli</taxon>
        <taxon>Bacillales</taxon>
        <taxon>Caryophanaceae</taxon>
        <taxon>Planomicrobium</taxon>
    </lineage>
</organism>
<dbReference type="SUPFAM" id="SSF54593">
    <property type="entry name" value="Glyoxalase/Bleomycin resistance protein/Dihydroxybiphenyl dioxygenase"/>
    <property type="match status" value="2"/>
</dbReference>
<proteinExistence type="predicted"/>
<dbReference type="PANTHER" id="PTHR43279">
    <property type="entry name" value="CATECHOL-2,3-DIOXYGENASE"/>
    <property type="match status" value="1"/>
</dbReference>
<dbReference type="InterPro" id="IPR037523">
    <property type="entry name" value="VOC_core"/>
</dbReference>
<evidence type="ECO:0000259" key="1">
    <source>
        <dbReference type="PROSITE" id="PS51819"/>
    </source>
</evidence>
<dbReference type="Proteomes" id="UP001595625">
    <property type="component" value="Unassembled WGS sequence"/>
</dbReference>
<comment type="caution">
    <text evidence="2">The sequence shown here is derived from an EMBL/GenBank/DDBJ whole genome shotgun (WGS) entry which is preliminary data.</text>
</comment>
<protein>
    <submittedName>
        <fullName evidence="2">VOC family protein</fullName>
    </submittedName>
</protein>
<dbReference type="PROSITE" id="PS51819">
    <property type="entry name" value="VOC"/>
    <property type="match status" value="2"/>
</dbReference>
<dbReference type="Gene3D" id="3.10.180.10">
    <property type="entry name" value="2,3-Dihydroxybiphenyl 1,2-Dioxygenase, domain 1"/>
    <property type="match status" value="2"/>
</dbReference>
<dbReference type="EMBL" id="JBHRUJ010000001">
    <property type="protein sequence ID" value="MFC3209613.1"/>
    <property type="molecule type" value="Genomic_DNA"/>
</dbReference>
<evidence type="ECO:0000313" key="3">
    <source>
        <dbReference type="Proteomes" id="UP001595625"/>
    </source>
</evidence>
<evidence type="ECO:0000313" key="2">
    <source>
        <dbReference type="EMBL" id="MFC3209613.1"/>
    </source>
</evidence>
<accession>A0ABV7KGX6</accession>
<reference evidence="3" key="1">
    <citation type="journal article" date="2019" name="Int. J. Syst. Evol. Microbiol.">
        <title>The Global Catalogue of Microorganisms (GCM) 10K type strain sequencing project: providing services to taxonomists for standard genome sequencing and annotation.</title>
        <authorList>
            <consortium name="The Broad Institute Genomics Platform"/>
            <consortium name="The Broad Institute Genome Sequencing Center for Infectious Disease"/>
            <person name="Wu L."/>
            <person name="Ma J."/>
        </authorList>
    </citation>
    <scope>NUCLEOTIDE SEQUENCE [LARGE SCALE GENOMIC DNA]</scope>
    <source>
        <strain evidence="3">CCM 320</strain>
    </source>
</reference>
<dbReference type="PANTHER" id="PTHR43279:SF1">
    <property type="entry name" value="CATECHOL-2,3-DIOXYGENASE"/>
    <property type="match status" value="1"/>
</dbReference>
<dbReference type="InterPro" id="IPR029068">
    <property type="entry name" value="Glyas_Bleomycin-R_OHBP_Dase"/>
</dbReference>
<dbReference type="RefSeq" id="WP_117313483.1">
    <property type="nucleotide sequence ID" value="NZ_JBHRUJ010000001.1"/>
</dbReference>
<dbReference type="CDD" id="cd16359">
    <property type="entry name" value="VOC_BsCatE_like_C"/>
    <property type="match status" value="1"/>
</dbReference>
<feature type="domain" description="VOC" evidence="1">
    <location>
        <begin position="10"/>
        <end position="125"/>
    </location>
</feature>
<gene>
    <name evidence="2" type="ORF">ACFOEJ_00815</name>
</gene>
<sequence length="283" mass="31468">MNFHQKPVTYTDEVGLKVLDLAGMKKFYQDIIGFQVISEQDNEVQLGTDGKSLIRLTARDGVEPKRDRYAGLYHFAILLPSRKELGKILLHLHQQGIRLGSSDHLVSEALYLSDPEGNGIEIYRDRDPEEWNWSNGQVAMAVDPIDAEGVVQEAALSNESWSGMPSGTLMGHVHLHVSNLNEAKEFYTDGLGFEVVTSMGGQALFLSDQKYHHHIGLNVWNGTGIPALPEQAAGLDFYTLVFADETKRSQTAERLRALGAEVTEAADYWETRDPSGNKIRMAV</sequence>
<dbReference type="Pfam" id="PF00903">
    <property type="entry name" value="Glyoxalase"/>
    <property type="match status" value="2"/>
</dbReference>